<comment type="caution">
    <text evidence="1">The sequence shown here is derived from an EMBL/GenBank/DDBJ whole genome shotgun (WGS) entry which is preliminary data.</text>
</comment>
<dbReference type="AlphaFoldDB" id="A0A1F7W588"/>
<dbReference type="NCBIfam" id="TIGR02436">
    <property type="entry name" value="four helix bundle protein"/>
    <property type="match status" value="1"/>
</dbReference>
<sequence length="121" mass="14212">MKQQPYHKILAWQEANKFVIEVYRKTELFPKQEMFGITSQLRRAALSIPANIVEGRAKQSQKDFVRYLNIAEGSSKECAFFLEISHSLGFLDEKTYDFLEDIRTRADFLLRKYKQSITSPE</sequence>
<protein>
    <recommendedName>
        <fullName evidence="3">Four helix bundle protein</fullName>
    </recommendedName>
</protein>
<evidence type="ECO:0008006" key="3">
    <source>
        <dbReference type="Google" id="ProtNLM"/>
    </source>
</evidence>
<dbReference type="PANTHER" id="PTHR38471:SF2">
    <property type="entry name" value="FOUR HELIX BUNDLE PROTEIN"/>
    <property type="match status" value="1"/>
</dbReference>
<dbReference type="Pfam" id="PF05635">
    <property type="entry name" value="23S_rRNA_IVP"/>
    <property type="match status" value="1"/>
</dbReference>
<reference evidence="1 2" key="1">
    <citation type="journal article" date="2016" name="Nat. Commun.">
        <title>Thousands of microbial genomes shed light on interconnected biogeochemical processes in an aquifer system.</title>
        <authorList>
            <person name="Anantharaman K."/>
            <person name="Brown C.T."/>
            <person name="Hug L.A."/>
            <person name="Sharon I."/>
            <person name="Castelle C.J."/>
            <person name="Probst A.J."/>
            <person name="Thomas B.C."/>
            <person name="Singh A."/>
            <person name="Wilkins M.J."/>
            <person name="Karaoz U."/>
            <person name="Brodie E.L."/>
            <person name="Williams K.H."/>
            <person name="Hubbard S.S."/>
            <person name="Banfield J.F."/>
        </authorList>
    </citation>
    <scope>NUCLEOTIDE SEQUENCE [LARGE SCALE GENOMIC DNA]</scope>
</reference>
<dbReference type="InterPro" id="IPR036583">
    <property type="entry name" value="23S_rRNA_IVS_sf"/>
</dbReference>
<dbReference type="InterPro" id="IPR012657">
    <property type="entry name" value="23S_rRNA-intervening_sequence"/>
</dbReference>
<evidence type="ECO:0000313" key="1">
    <source>
        <dbReference type="EMBL" id="OGL97367.1"/>
    </source>
</evidence>
<accession>A0A1F7W588</accession>
<gene>
    <name evidence="1" type="ORF">A2318_02795</name>
</gene>
<organism evidence="1 2">
    <name type="scientific">Candidatus Uhrbacteria bacterium RIFOXYB2_FULL_45_11</name>
    <dbReference type="NCBI Taxonomy" id="1802421"/>
    <lineage>
        <taxon>Bacteria</taxon>
        <taxon>Candidatus Uhriibacteriota</taxon>
    </lineage>
</organism>
<dbReference type="PANTHER" id="PTHR38471">
    <property type="entry name" value="FOUR HELIX BUNDLE PROTEIN"/>
    <property type="match status" value="1"/>
</dbReference>
<dbReference type="Gene3D" id="1.20.1440.60">
    <property type="entry name" value="23S rRNA-intervening sequence"/>
    <property type="match status" value="1"/>
</dbReference>
<dbReference type="STRING" id="1802421.A2318_02795"/>
<dbReference type="CDD" id="cd16377">
    <property type="entry name" value="23S_rRNA_IVP_like"/>
    <property type="match status" value="1"/>
</dbReference>
<dbReference type="SUPFAM" id="SSF158446">
    <property type="entry name" value="IVS-encoded protein-like"/>
    <property type="match status" value="1"/>
</dbReference>
<dbReference type="EMBL" id="MGFD01000050">
    <property type="protein sequence ID" value="OGL97367.1"/>
    <property type="molecule type" value="Genomic_DNA"/>
</dbReference>
<name>A0A1F7W588_9BACT</name>
<proteinExistence type="predicted"/>
<evidence type="ECO:0000313" key="2">
    <source>
        <dbReference type="Proteomes" id="UP000177331"/>
    </source>
</evidence>
<dbReference type="Proteomes" id="UP000177331">
    <property type="component" value="Unassembled WGS sequence"/>
</dbReference>